<reference evidence="5 6" key="1">
    <citation type="journal article" date="2011" name="J. Bacteriol.">
        <title>Complete genome sequence of the plant pathogen Ralstonia solanacearum strain Po82.</title>
        <authorList>
            <person name="Xu J."/>
            <person name="Zheng H.J."/>
            <person name="Liu L."/>
            <person name="Pan Z.C."/>
            <person name="Prior P."/>
            <person name="Tang B."/>
            <person name="Xu J.S."/>
            <person name="Zhang H."/>
            <person name="Tian Q."/>
            <person name="Zhang L.Q."/>
            <person name="Feng J."/>
        </authorList>
    </citation>
    <scope>NUCLEOTIDE SEQUENCE [LARGE SCALE GENOMIC DNA]</scope>
    <source>
        <strain evidence="6">Po82</strain>
    </source>
</reference>
<dbReference type="GO" id="GO:0010181">
    <property type="term" value="F:FMN binding"/>
    <property type="evidence" value="ECO:0007669"/>
    <property type="project" value="InterPro"/>
</dbReference>
<dbReference type="PANTHER" id="PTHR39201:SF1">
    <property type="entry name" value="FLAVODOXIN-LIKE DOMAIN-CONTAINING PROTEIN"/>
    <property type="match status" value="1"/>
</dbReference>
<dbReference type="Gene3D" id="3.40.50.360">
    <property type="match status" value="1"/>
</dbReference>
<dbReference type="InterPro" id="IPR008254">
    <property type="entry name" value="Flavodoxin/NO_synth"/>
</dbReference>
<dbReference type="Pfam" id="PF12682">
    <property type="entry name" value="Flavodoxin_4"/>
    <property type="match status" value="1"/>
</dbReference>
<sequence length="220" mass="23981">MRAGLESLAQPDSDTAGQFQDFPVTSTTDIVRRALIAAMTTLPLASGAVAADNRGQGRGLGSTPLVAYFSRSGNTRVVACLIHRALGTDLFEIQPSTPYPEDYLACVEEAQQERDSGRERPLAGTVMDIARYDTIFLGFPIWGETTPPVIRAFLSSHNLSGKVLIPFVTHGGYGLGNSHRVLARRAPKAHLHKGFVMEADQERRTMNQVNDWLKSIKDAS</sequence>
<dbReference type="AlphaFoldDB" id="F6G7T5"/>
<evidence type="ECO:0000313" key="6">
    <source>
        <dbReference type="Proteomes" id="UP000007953"/>
    </source>
</evidence>
<gene>
    <name evidence="5" type="ordered locus">RSPO_m00575</name>
</gene>
<dbReference type="EMBL" id="CP002820">
    <property type="protein sequence ID" value="AEG71214.1"/>
    <property type="molecule type" value="Genomic_DNA"/>
</dbReference>
<dbReference type="HOGENOM" id="CLU_068890_4_0_4"/>
<proteinExistence type="predicted"/>
<evidence type="ECO:0000259" key="4">
    <source>
        <dbReference type="Pfam" id="PF12682"/>
    </source>
</evidence>
<keyword evidence="5" id="KW-0614">Plasmid</keyword>
<feature type="region of interest" description="Disordered" evidence="3">
    <location>
        <begin position="1"/>
        <end position="21"/>
    </location>
</feature>
<dbReference type="KEGG" id="rsn:RSPO_m00575"/>
<evidence type="ECO:0000256" key="1">
    <source>
        <dbReference type="ARBA" id="ARBA00022630"/>
    </source>
</evidence>
<feature type="domain" description="Flavodoxin-like" evidence="4">
    <location>
        <begin position="65"/>
        <end position="214"/>
    </location>
</feature>
<name>F6G7T5_RALS8</name>
<accession>F6G7T5</accession>
<geneLocation type="plasmid" evidence="6"/>
<dbReference type="Proteomes" id="UP000007953">
    <property type="component" value="Plasmid megaplasmid"/>
</dbReference>
<feature type="compositionally biased region" description="Polar residues" evidence="3">
    <location>
        <begin position="10"/>
        <end position="21"/>
    </location>
</feature>
<dbReference type="SUPFAM" id="SSF52218">
    <property type="entry name" value="Flavoproteins"/>
    <property type="match status" value="1"/>
</dbReference>
<keyword evidence="2" id="KW-0288">FMN</keyword>
<protein>
    <submittedName>
        <fullName evidence="5">Flavodoxin protein</fullName>
    </submittedName>
</protein>
<keyword evidence="1" id="KW-0285">Flavoprotein</keyword>
<evidence type="ECO:0000256" key="2">
    <source>
        <dbReference type="ARBA" id="ARBA00022643"/>
    </source>
</evidence>
<evidence type="ECO:0000313" key="5">
    <source>
        <dbReference type="EMBL" id="AEG71214.1"/>
    </source>
</evidence>
<organism evidence="5 6">
    <name type="scientific">Ralstonia solanacearum (strain Po82)</name>
    <dbReference type="NCBI Taxonomy" id="1031711"/>
    <lineage>
        <taxon>Bacteria</taxon>
        <taxon>Pseudomonadati</taxon>
        <taxon>Pseudomonadota</taxon>
        <taxon>Betaproteobacteria</taxon>
        <taxon>Burkholderiales</taxon>
        <taxon>Burkholderiaceae</taxon>
        <taxon>Ralstonia</taxon>
        <taxon>Ralstonia solanacearum species complex</taxon>
    </lineage>
</organism>
<dbReference type="PATRIC" id="fig|1031711.3.peg.3800"/>
<evidence type="ECO:0000256" key="3">
    <source>
        <dbReference type="SAM" id="MobiDB-lite"/>
    </source>
</evidence>
<dbReference type="PANTHER" id="PTHR39201">
    <property type="entry name" value="EXPORTED PROTEIN-RELATED"/>
    <property type="match status" value="1"/>
</dbReference>
<dbReference type="InterPro" id="IPR029039">
    <property type="entry name" value="Flavoprotein-like_sf"/>
</dbReference>